<dbReference type="Pfam" id="PF03544">
    <property type="entry name" value="TonB_C"/>
    <property type="match status" value="1"/>
</dbReference>
<evidence type="ECO:0000256" key="2">
    <source>
        <dbReference type="ARBA" id="ARBA00006555"/>
    </source>
</evidence>
<keyword evidence="13" id="KW-1185">Reference proteome</keyword>
<comment type="caution">
    <text evidence="12">The sequence shown here is derived from an EMBL/GenBank/DDBJ whole genome shotgun (WGS) entry which is preliminary data.</text>
</comment>
<keyword evidence="6" id="KW-0812">Transmembrane</keyword>
<comment type="similarity">
    <text evidence="2">Belongs to the TonB family.</text>
</comment>
<comment type="subcellular location">
    <subcellularLocation>
        <location evidence="1">Cell inner membrane</location>
        <topology evidence="1">Single-pass membrane protein</topology>
        <orientation evidence="1">Periplasmic side</orientation>
    </subcellularLocation>
</comment>
<accession>A0ABR7XJV4</accession>
<gene>
    <name evidence="12" type="ORF">H9Q13_15530</name>
</gene>
<dbReference type="SUPFAM" id="SSF74653">
    <property type="entry name" value="TolA/TonB C-terminal domain"/>
    <property type="match status" value="1"/>
</dbReference>
<keyword evidence="8" id="KW-1133">Transmembrane helix</keyword>
<feature type="domain" description="TonB C-terminal" evidence="11">
    <location>
        <begin position="189"/>
        <end position="280"/>
    </location>
</feature>
<evidence type="ECO:0000256" key="7">
    <source>
        <dbReference type="ARBA" id="ARBA00022927"/>
    </source>
</evidence>
<protein>
    <submittedName>
        <fullName evidence="12">Energy transducer TonB</fullName>
    </submittedName>
</protein>
<evidence type="ECO:0000256" key="8">
    <source>
        <dbReference type="ARBA" id="ARBA00022989"/>
    </source>
</evidence>
<dbReference type="RefSeq" id="WP_191184713.1">
    <property type="nucleotide sequence ID" value="NZ_JACXAJ010000009.1"/>
</dbReference>
<dbReference type="PANTHER" id="PTHR33446">
    <property type="entry name" value="PROTEIN TONB-RELATED"/>
    <property type="match status" value="1"/>
</dbReference>
<evidence type="ECO:0000313" key="13">
    <source>
        <dbReference type="Proteomes" id="UP000625551"/>
    </source>
</evidence>
<dbReference type="Gene3D" id="3.30.1150.10">
    <property type="match status" value="1"/>
</dbReference>
<organism evidence="12 13">
    <name type="scientific">Pontibacter aquaedesilientis</name>
    <dbReference type="NCBI Taxonomy" id="2766980"/>
    <lineage>
        <taxon>Bacteria</taxon>
        <taxon>Pseudomonadati</taxon>
        <taxon>Bacteroidota</taxon>
        <taxon>Cytophagia</taxon>
        <taxon>Cytophagales</taxon>
        <taxon>Hymenobacteraceae</taxon>
        <taxon>Pontibacter</taxon>
    </lineage>
</organism>
<reference evidence="12 13" key="1">
    <citation type="submission" date="2020-09" db="EMBL/GenBank/DDBJ databases">
        <title>Genome sequencing and assembly of Pontibacter sp.</title>
        <authorList>
            <person name="Chhetri G."/>
        </authorList>
    </citation>
    <scope>NUCLEOTIDE SEQUENCE [LARGE SCALE GENOMIC DNA]</scope>
    <source>
        <strain evidence="12 13">JH31</strain>
    </source>
</reference>
<keyword evidence="5" id="KW-0997">Cell inner membrane</keyword>
<sequence>MKESYLFDMSFNNIIFERRNQAYGAYELRRAYGKHVVLAATLATTVFLSGLGWPLLKQSNATVEGPVAKNTNKDKITIIDADRIFPPPPKMESTPPTPIVEPHQEKVKTVAHVATKVVSNDHPDDTREVPTVEQLRGAIIGTRNQEGEQAQNPNLTGIDPSTSNSGNGTGEVNTNSVYEFVADMPYFEGGEEGLLRYISRKIKYPRQAVNENIEGVVILSFVVNRTGHITDATILKGLGFGTDEEALRVINEMPPWTPGRQNGKPVAVRYTLPIRFSMKR</sequence>
<dbReference type="InterPro" id="IPR006260">
    <property type="entry name" value="TonB/TolA_C"/>
</dbReference>
<keyword evidence="7" id="KW-0653">Protein transport</keyword>
<keyword evidence="4" id="KW-1003">Cell membrane</keyword>
<evidence type="ECO:0000256" key="4">
    <source>
        <dbReference type="ARBA" id="ARBA00022475"/>
    </source>
</evidence>
<evidence type="ECO:0000256" key="9">
    <source>
        <dbReference type="ARBA" id="ARBA00023136"/>
    </source>
</evidence>
<name>A0ABR7XJV4_9BACT</name>
<evidence type="ECO:0000256" key="1">
    <source>
        <dbReference type="ARBA" id="ARBA00004383"/>
    </source>
</evidence>
<evidence type="ECO:0000313" key="12">
    <source>
        <dbReference type="EMBL" id="MBD1398583.1"/>
    </source>
</evidence>
<evidence type="ECO:0000256" key="6">
    <source>
        <dbReference type="ARBA" id="ARBA00022692"/>
    </source>
</evidence>
<proteinExistence type="inferred from homology"/>
<evidence type="ECO:0000256" key="3">
    <source>
        <dbReference type="ARBA" id="ARBA00022448"/>
    </source>
</evidence>
<dbReference type="Proteomes" id="UP000625551">
    <property type="component" value="Unassembled WGS sequence"/>
</dbReference>
<dbReference type="PANTHER" id="PTHR33446:SF2">
    <property type="entry name" value="PROTEIN TONB"/>
    <property type="match status" value="1"/>
</dbReference>
<evidence type="ECO:0000259" key="11">
    <source>
        <dbReference type="PROSITE" id="PS52015"/>
    </source>
</evidence>
<evidence type="ECO:0000256" key="5">
    <source>
        <dbReference type="ARBA" id="ARBA00022519"/>
    </source>
</evidence>
<dbReference type="InterPro" id="IPR051045">
    <property type="entry name" value="TonB-dependent_transducer"/>
</dbReference>
<feature type="region of interest" description="Disordered" evidence="10">
    <location>
        <begin position="144"/>
        <end position="168"/>
    </location>
</feature>
<evidence type="ECO:0000256" key="10">
    <source>
        <dbReference type="SAM" id="MobiDB-lite"/>
    </source>
</evidence>
<dbReference type="PROSITE" id="PS52015">
    <property type="entry name" value="TONB_CTD"/>
    <property type="match status" value="1"/>
</dbReference>
<keyword evidence="3" id="KW-0813">Transport</keyword>
<dbReference type="NCBIfam" id="TIGR01352">
    <property type="entry name" value="tonB_Cterm"/>
    <property type="match status" value="1"/>
</dbReference>
<dbReference type="EMBL" id="JACXAJ010000009">
    <property type="protein sequence ID" value="MBD1398583.1"/>
    <property type="molecule type" value="Genomic_DNA"/>
</dbReference>
<dbReference type="InterPro" id="IPR037682">
    <property type="entry name" value="TonB_C"/>
</dbReference>
<keyword evidence="9" id="KW-0472">Membrane</keyword>